<dbReference type="Pfam" id="PF04264">
    <property type="entry name" value="YceI"/>
    <property type="match status" value="1"/>
</dbReference>
<accession>A0A081DG96</accession>
<evidence type="ECO:0000313" key="8">
    <source>
        <dbReference type="Proteomes" id="UP000239997"/>
    </source>
</evidence>
<keyword evidence="1" id="KW-0732">Signal</keyword>
<proteinExistence type="predicted"/>
<dbReference type="EMBL" id="JPJI01000003">
    <property type="protein sequence ID" value="KEZ94687.1"/>
    <property type="molecule type" value="Genomic_DNA"/>
</dbReference>
<evidence type="ECO:0000313" key="4">
    <source>
        <dbReference type="EMBL" id="KEZ94687.1"/>
    </source>
</evidence>
<keyword evidence="8" id="KW-1185">Reference proteome</keyword>
<feature type="chain" id="PRO_5010404570" evidence="1">
    <location>
        <begin position="21"/>
        <end position="185"/>
    </location>
</feature>
<dbReference type="Proteomes" id="UP000239997">
    <property type="component" value="Unassembled WGS sequence"/>
</dbReference>
<reference evidence="4 6" key="2">
    <citation type="submission" date="2014-07" db="EMBL/GenBank/DDBJ databases">
        <title>Draft genome sequence of Nonlabens ulvanivorans, an ulvan degrading bacterium.</title>
        <authorList>
            <person name="Kopel M."/>
            <person name="Helbert W."/>
            <person name="Henrissat B."/>
            <person name="Doniger T."/>
            <person name="Banin E."/>
        </authorList>
    </citation>
    <scope>NUCLEOTIDE SEQUENCE [LARGE SCALE GENOMIC DNA]</scope>
    <source>
        <strain evidence="4 6">PLR</strain>
    </source>
</reference>
<feature type="signal peptide" evidence="1">
    <location>
        <begin position="1"/>
        <end position="20"/>
    </location>
</feature>
<evidence type="ECO:0000313" key="3">
    <source>
        <dbReference type="EMBL" id="GAK77942.1"/>
    </source>
</evidence>
<dbReference type="SUPFAM" id="SSF101874">
    <property type="entry name" value="YceI-like"/>
    <property type="match status" value="1"/>
</dbReference>
<evidence type="ECO:0000256" key="1">
    <source>
        <dbReference type="SAM" id="SignalP"/>
    </source>
</evidence>
<dbReference type="EMBL" id="PVNA01000008">
    <property type="protein sequence ID" value="PRX12119.1"/>
    <property type="molecule type" value="Genomic_DNA"/>
</dbReference>
<dbReference type="Proteomes" id="UP000028980">
    <property type="component" value="Unassembled WGS sequence"/>
</dbReference>
<dbReference type="InterPro" id="IPR036761">
    <property type="entry name" value="TTHA0802/YceI-like_sf"/>
</dbReference>
<dbReference type="InterPro" id="IPR007372">
    <property type="entry name" value="Lipid/polyisoprenoid-bd_YceI"/>
</dbReference>
<dbReference type="Proteomes" id="UP000028531">
    <property type="component" value="Unassembled WGS sequence"/>
</dbReference>
<dbReference type="Gene3D" id="2.40.128.110">
    <property type="entry name" value="Lipid/polyisoprenoid-binding, YceI-like"/>
    <property type="match status" value="1"/>
</dbReference>
<name>A0A081DG96_NONUL</name>
<evidence type="ECO:0000313" key="5">
    <source>
        <dbReference type="EMBL" id="PRX12119.1"/>
    </source>
</evidence>
<gene>
    <name evidence="4" type="ORF">IL45_00205</name>
    <name evidence="3" type="ORF">JCM19296_3551</name>
    <name evidence="5" type="ORF">LY02_02799</name>
</gene>
<comment type="caution">
    <text evidence="3">The sequence shown here is derived from an EMBL/GenBank/DDBJ whole genome shotgun (WGS) entry which is preliminary data.</text>
</comment>
<dbReference type="AlphaFoldDB" id="A0A081DG96"/>
<protein>
    <submittedName>
        <fullName evidence="5">YceI-like domain-containing protein</fullName>
    </submittedName>
</protein>
<organism evidence="3 7">
    <name type="scientific">Nonlabens ulvanivorans</name>
    <name type="common">Persicivirga ulvanivorans</name>
    <dbReference type="NCBI Taxonomy" id="906888"/>
    <lineage>
        <taxon>Bacteria</taxon>
        <taxon>Pseudomonadati</taxon>
        <taxon>Bacteroidota</taxon>
        <taxon>Flavobacteriia</taxon>
        <taxon>Flavobacteriales</taxon>
        <taxon>Flavobacteriaceae</taxon>
        <taxon>Nonlabens</taxon>
    </lineage>
</organism>
<reference evidence="3 7" key="1">
    <citation type="journal article" date="2014" name="Genome Announc.">
        <title>Draft Genome Sequences of Marine Flavobacterium Nonlabens Strains NR17, NR24, NR27, NR32, NR33, and Ara13.</title>
        <authorList>
            <person name="Nakanishi M."/>
            <person name="Meirelles P."/>
            <person name="Suzuki R."/>
            <person name="Takatani N."/>
            <person name="Mino S."/>
            <person name="Suda W."/>
            <person name="Oshima K."/>
            <person name="Hattori M."/>
            <person name="Ohkuma M."/>
            <person name="Hosokawa M."/>
            <person name="Miyashita K."/>
            <person name="Thompson F.L."/>
            <person name="Niwa A."/>
            <person name="Sawabe T."/>
            <person name="Sawabe T."/>
        </authorList>
    </citation>
    <scope>NUCLEOTIDE SEQUENCE [LARGE SCALE GENOMIC DNA]</scope>
    <source>
        <strain evidence="3">JCM 19296</strain>
        <strain evidence="7">JCM19296</strain>
    </source>
</reference>
<evidence type="ECO:0000313" key="7">
    <source>
        <dbReference type="Proteomes" id="UP000028980"/>
    </source>
</evidence>
<dbReference type="RefSeq" id="WP_036578940.1">
    <property type="nucleotide sequence ID" value="NZ_JBDUVK010000091.1"/>
</dbReference>
<reference evidence="5 8" key="3">
    <citation type="submission" date="2018-03" db="EMBL/GenBank/DDBJ databases">
        <title>Genomic Encyclopedia of Archaeal and Bacterial Type Strains, Phase II (KMG-II): from individual species to whole genera.</title>
        <authorList>
            <person name="Goeker M."/>
        </authorList>
    </citation>
    <scope>NUCLEOTIDE SEQUENCE [LARGE SCALE GENOMIC DNA]</scope>
    <source>
        <strain evidence="5 8">DSM 22727</strain>
    </source>
</reference>
<evidence type="ECO:0000313" key="6">
    <source>
        <dbReference type="Proteomes" id="UP000028531"/>
    </source>
</evidence>
<dbReference type="EMBL" id="BBLG01000015">
    <property type="protein sequence ID" value="GAK77942.1"/>
    <property type="molecule type" value="Genomic_DNA"/>
</dbReference>
<sequence length="185" mass="20318">MKIICLAFLALVSISSISSTQTDRYQTRTGSISFEASVPTFEPIRAVNKSTTVVLDMKTGNIAALALVKGFRFPIALMQEHFNENYIESDDYPKAVLKGTLSNFDANGFSQNTSTTFILNGTLELHGQKKMISIPVLLSQSGENIQLESNFNLKPADFNIEIPSVVSNKIAQEVQISVKAILNKK</sequence>
<evidence type="ECO:0000259" key="2">
    <source>
        <dbReference type="Pfam" id="PF04264"/>
    </source>
</evidence>
<dbReference type="OrthoDB" id="116832at2"/>
<feature type="domain" description="Lipid/polyisoprenoid-binding YceI-like" evidence="2">
    <location>
        <begin position="29"/>
        <end position="179"/>
    </location>
</feature>